<feature type="region of interest" description="Disordered" evidence="1">
    <location>
        <begin position="1"/>
        <end position="23"/>
    </location>
</feature>
<protein>
    <submittedName>
        <fullName evidence="2">Uncharacterized protein</fullName>
    </submittedName>
</protein>
<organism evidence="2 3">
    <name type="scientific">Paraphoma chrysanthemicola</name>
    <dbReference type="NCBI Taxonomy" id="798071"/>
    <lineage>
        <taxon>Eukaryota</taxon>
        <taxon>Fungi</taxon>
        <taxon>Dikarya</taxon>
        <taxon>Ascomycota</taxon>
        <taxon>Pezizomycotina</taxon>
        <taxon>Dothideomycetes</taxon>
        <taxon>Pleosporomycetidae</taxon>
        <taxon>Pleosporales</taxon>
        <taxon>Pleosporineae</taxon>
        <taxon>Phaeosphaeriaceae</taxon>
        <taxon>Paraphoma</taxon>
    </lineage>
</organism>
<reference evidence="2" key="1">
    <citation type="journal article" date="2021" name="Nat. Commun.">
        <title>Genetic determinants of endophytism in the Arabidopsis root mycobiome.</title>
        <authorList>
            <person name="Mesny F."/>
            <person name="Miyauchi S."/>
            <person name="Thiergart T."/>
            <person name="Pickel B."/>
            <person name="Atanasova L."/>
            <person name="Karlsson M."/>
            <person name="Huettel B."/>
            <person name="Barry K.W."/>
            <person name="Haridas S."/>
            <person name="Chen C."/>
            <person name="Bauer D."/>
            <person name="Andreopoulos W."/>
            <person name="Pangilinan J."/>
            <person name="LaButti K."/>
            <person name="Riley R."/>
            <person name="Lipzen A."/>
            <person name="Clum A."/>
            <person name="Drula E."/>
            <person name="Henrissat B."/>
            <person name="Kohler A."/>
            <person name="Grigoriev I.V."/>
            <person name="Martin F.M."/>
            <person name="Hacquard S."/>
        </authorList>
    </citation>
    <scope>NUCLEOTIDE SEQUENCE</scope>
    <source>
        <strain evidence="2">MPI-SDFR-AT-0120</strain>
    </source>
</reference>
<dbReference type="EMBL" id="JAGMVJ010000027">
    <property type="protein sequence ID" value="KAH7070293.1"/>
    <property type="molecule type" value="Genomic_DNA"/>
</dbReference>
<evidence type="ECO:0000313" key="3">
    <source>
        <dbReference type="Proteomes" id="UP000813461"/>
    </source>
</evidence>
<keyword evidence="3" id="KW-1185">Reference proteome</keyword>
<name>A0A8K0QUD9_9PLEO</name>
<dbReference type="Proteomes" id="UP000813461">
    <property type="component" value="Unassembled WGS sequence"/>
</dbReference>
<feature type="region of interest" description="Disordered" evidence="1">
    <location>
        <begin position="87"/>
        <end position="118"/>
    </location>
</feature>
<proteinExistence type="predicted"/>
<accession>A0A8K0QUD9</accession>
<evidence type="ECO:0000256" key="1">
    <source>
        <dbReference type="SAM" id="MobiDB-lite"/>
    </source>
</evidence>
<comment type="caution">
    <text evidence="2">The sequence shown here is derived from an EMBL/GenBank/DDBJ whole genome shotgun (WGS) entry which is preliminary data.</text>
</comment>
<dbReference type="AlphaFoldDB" id="A0A8K0QUD9"/>
<feature type="region of interest" description="Disordered" evidence="1">
    <location>
        <begin position="134"/>
        <end position="157"/>
    </location>
</feature>
<dbReference type="OrthoDB" id="3798510at2759"/>
<feature type="compositionally biased region" description="Basic residues" evidence="1">
    <location>
        <begin position="88"/>
        <end position="105"/>
    </location>
</feature>
<evidence type="ECO:0000313" key="2">
    <source>
        <dbReference type="EMBL" id="KAH7070293.1"/>
    </source>
</evidence>
<gene>
    <name evidence="2" type="ORF">FB567DRAFT_217697</name>
</gene>
<sequence length="157" mass="17283">MVIGQAQPACRDGLSRAGSSPVRPLKDNRCASCRLLDPSTDPTKYCLTTCPHLSDFTPTPNPFGILTGLQQSPDDVKWPFEFVPARTSRARRRGRRGGKRHKVKRPAPTCRAARKSDSISELCQKIVALRLHDDAPEGESVTSKSEEKVNLTPPVHV</sequence>